<organism evidence="7 8">
    <name type="scientific">Bowmanella yangjiangensis</name>
    <dbReference type="NCBI Taxonomy" id="2811230"/>
    <lineage>
        <taxon>Bacteria</taxon>
        <taxon>Pseudomonadati</taxon>
        <taxon>Pseudomonadota</taxon>
        <taxon>Gammaproteobacteria</taxon>
        <taxon>Alteromonadales</taxon>
        <taxon>Alteromonadaceae</taxon>
        <taxon>Bowmanella</taxon>
    </lineage>
</organism>
<keyword evidence="3 6" id="KW-0812">Transmembrane</keyword>
<accession>A0ABS3CZJ4</accession>
<dbReference type="Pfam" id="PF03899">
    <property type="entry name" value="ATP-synt_I"/>
    <property type="match status" value="1"/>
</dbReference>
<feature type="transmembrane region" description="Helical" evidence="6">
    <location>
        <begin position="37"/>
        <end position="58"/>
    </location>
</feature>
<proteinExistence type="predicted"/>
<evidence type="ECO:0000256" key="4">
    <source>
        <dbReference type="ARBA" id="ARBA00022989"/>
    </source>
</evidence>
<feature type="transmembrane region" description="Helical" evidence="6">
    <location>
        <begin position="79"/>
        <end position="96"/>
    </location>
</feature>
<dbReference type="InterPro" id="IPR005598">
    <property type="entry name" value="ATP_synth_I"/>
</dbReference>
<feature type="transmembrane region" description="Helical" evidence="6">
    <location>
        <begin position="12"/>
        <end position="31"/>
    </location>
</feature>
<keyword evidence="2" id="KW-1003">Cell membrane</keyword>
<keyword evidence="8" id="KW-1185">Reference proteome</keyword>
<gene>
    <name evidence="7" type="ORF">J0A65_18255</name>
</gene>
<protein>
    <submittedName>
        <fullName evidence="7">ATP synthase subunit I</fullName>
    </submittedName>
</protein>
<dbReference type="Proteomes" id="UP000663992">
    <property type="component" value="Unassembled WGS sequence"/>
</dbReference>
<sequence length="122" mass="13405">MARTGKLLARRVLIAQSLTGLVLSLAAWWLWGADSGLSAIAGVFTCIIPNSVFAHLAFRYAGASKNDLVVRSFSQGSKFKLILTIFIFVAVFQWPYVQAPVLFASFAATMLTQWLVLIKIKP</sequence>
<evidence type="ECO:0000256" key="3">
    <source>
        <dbReference type="ARBA" id="ARBA00022692"/>
    </source>
</evidence>
<comment type="subcellular location">
    <subcellularLocation>
        <location evidence="1">Cell membrane</location>
        <topology evidence="1">Multi-pass membrane protein</topology>
    </subcellularLocation>
</comment>
<name>A0ABS3CZJ4_9ALTE</name>
<evidence type="ECO:0000313" key="8">
    <source>
        <dbReference type="Proteomes" id="UP000663992"/>
    </source>
</evidence>
<evidence type="ECO:0000256" key="6">
    <source>
        <dbReference type="SAM" id="Phobius"/>
    </source>
</evidence>
<feature type="transmembrane region" description="Helical" evidence="6">
    <location>
        <begin position="102"/>
        <end position="120"/>
    </location>
</feature>
<evidence type="ECO:0000256" key="5">
    <source>
        <dbReference type="ARBA" id="ARBA00023136"/>
    </source>
</evidence>
<evidence type="ECO:0000313" key="7">
    <source>
        <dbReference type="EMBL" id="MBN7821816.1"/>
    </source>
</evidence>
<evidence type="ECO:0000256" key="1">
    <source>
        <dbReference type="ARBA" id="ARBA00004651"/>
    </source>
</evidence>
<comment type="caution">
    <text evidence="7">The sequence shown here is derived from an EMBL/GenBank/DDBJ whole genome shotgun (WGS) entry which is preliminary data.</text>
</comment>
<keyword evidence="5 6" id="KW-0472">Membrane</keyword>
<keyword evidence="4 6" id="KW-1133">Transmembrane helix</keyword>
<dbReference type="EMBL" id="JAFKCS010000024">
    <property type="protein sequence ID" value="MBN7821816.1"/>
    <property type="molecule type" value="Genomic_DNA"/>
</dbReference>
<evidence type="ECO:0000256" key="2">
    <source>
        <dbReference type="ARBA" id="ARBA00022475"/>
    </source>
</evidence>
<reference evidence="7 8" key="1">
    <citation type="submission" date="2021-03" db="EMBL/GenBank/DDBJ databases">
        <title>novel species isolated from a fishpond in China.</title>
        <authorList>
            <person name="Lu H."/>
            <person name="Cai Z."/>
        </authorList>
    </citation>
    <scope>NUCLEOTIDE SEQUENCE [LARGE SCALE GENOMIC DNA]</scope>
    <source>
        <strain evidence="7 8">Y57</strain>
    </source>
</reference>